<dbReference type="RefSeq" id="WP_123185648.1">
    <property type="nucleotide sequence ID" value="NZ_JACHYA010000005.1"/>
</dbReference>
<dbReference type="Proteomes" id="UP000530850">
    <property type="component" value="Unassembled WGS sequence"/>
</dbReference>
<dbReference type="InterPro" id="IPR038729">
    <property type="entry name" value="Rad50/SbcC_AAA"/>
</dbReference>
<dbReference type="EMBL" id="JACHYA010000005">
    <property type="protein sequence ID" value="MBB3171773.1"/>
    <property type="molecule type" value="Genomic_DNA"/>
</dbReference>
<evidence type="ECO:0000313" key="5">
    <source>
        <dbReference type="Proteomes" id="UP000530850"/>
    </source>
</evidence>
<reference evidence="4 5" key="1">
    <citation type="submission" date="2020-08" db="EMBL/GenBank/DDBJ databases">
        <title>Sequencing the genomes of 1000 actinobacteria strains.</title>
        <authorList>
            <person name="Klenk H.-P."/>
        </authorList>
    </citation>
    <scope>NUCLEOTIDE SEQUENCE [LARGE SCALE GENOMIC DNA]</scope>
    <source>
        <strain evidence="4 5">DSM 22242</strain>
    </source>
</reference>
<evidence type="ECO:0000256" key="2">
    <source>
        <dbReference type="SAM" id="MobiDB-lite"/>
    </source>
</evidence>
<evidence type="ECO:0000259" key="3">
    <source>
        <dbReference type="Pfam" id="PF13476"/>
    </source>
</evidence>
<evidence type="ECO:0000256" key="1">
    <source>
        <dbReference type="SAM" id="Coils"/>
    </source>
</evidence>
<dbReference type="AlphaFoldDB" id="A0A7W5D2L6"/>
<proteinExistence type="predicted"/>
<dbReference type="GO" id="GO:0006302">
    <property type="term" value="P:double-strand break repair"/>
    <property type="evidence" value="ECO:0007669"/>
    <property type="project" value="InterPro"/>
</dbReference>
<feature type="coiled-coil region" evidence="1">
    <location>
        <begin position="290"/>
        <end position="324"/>
    </location>
</feature>
<gene>
    <name evidence="4" type="ORF">FHR31_001599</name>
</gene>
<dbReference type="InterPro" id="IPR027417">
    <property type="entry name" value="P-loop_NTPase"/>
</dbReference>
<dbReference type="GeneID" id="93356950"/>
<dbReference type="Gene3D" id="3.40.50.300">
    <property type="entry name" value="P-loop containing nucleotide triphosphate hydrolases"/>
    <property type="match status" value="1"/>
</dbReference>
<dbReference type="SUPFAM" id="SSF52540">
    <property type="entry name" value="P-loop containing nucleoside triphosphate hydrolases"/>
    <property type="match status" value="1"/>
</dbReference>
<name>A0A7W5D2L6_9ACTN</name>
<keyword evidence="1" id="KW-0175">Coiled coil</keyword>
<dbReference type="GO" id="GO:0016887">
    <property type="term" value="F:ATP hydrolysis activity"/>
    <property type="evidence" value="ECO:0007669"/>
    <property type="project" value="InterPro"/>
</dbReference>
<feature type="coiled-coil region" evidence="1">
    <location>
        <begin position="186"/>
        <end position="251"/>
    </location>
</feature>
<sequence length="441" mass="48282">MEPVKITALEAENVKRVRAVELRPEKDGLTVIGGRNGQGKTSVLDAIAWALGGDRFKPSQPHREGSVNDPRLKVELSNGLVVERSGKNSALKVTDPSGKRAGQQLLNSFVEQLAIDLPRFMESSPKEKAKTMLEVIGVGEELYRLEAAERKAYDERTAVGTMERQKRALAEEMPFDPDAPAEPVSAAEAAREKAEIIERNAALAQERAKADGIGARMDAVENDMAEVDSQMARLAEQKERMRLELEAMARERSRMMEGLSGRAMEDTAEVDALLEEIDIINARVRDNQLRLAAIREADGLKERYDALTEQVEAARNEKLRLLEGAALPLPELSVDAGELTYKGRRWDGMSGSEQLMVSAAIVRALKPQCGFVLVDKLEQFDPQTLAEFGRWAESEGLQIIGTRVADDDTCAIVIEDGVSKAAPDGGQAAPAPMADPSKWVI</sequence>
<accession>A0A7W5D2L6</accession>
<organism evidence="4 5">
    <name type="scientific">Parvibacter caecicola</name>
    <dbReference type="NCBI Taxonomy" id="747645"/>
    <lineage>
        <taxon>Bacteria</taxon>
        <taxon>Bacillati</taxon>
        <taxon>Actinomycetota</taxon>
        <taxon>Coriobacteriia</taxon>
        <taxon>Coriobacteriales</taxon>
        <taxon>Coriobacteriaceae</taxon>
        <taxon>Parvibacter</taxon>
    </lineage>
</organism>
<comment type="caution">
    <text evidence="4">The sequence shown here is derived from an EMBL/GenBank/DDBJ whole genome shotgun (WGS) entry which is preliminary data.</text>
</comment>
<feature type="region of interest" description="Disordered" evidence="2">
    <location>
        <begin position="422"/>
        <end position="441"/>
    </location>
</feature>
<protein>
    <recommendedName>
        <fullName evidence="3">Rad50/SbcC-type AAA domain-containing protein</fullName>
    </recommendedName>
</protein>
<feature type="domain" description="Rad50/SbcC-type AAA" evidence="3">
    <location>
        <begin position="9"/>
        <end position="126"/>
    </location>
</feature>
<dbReference type="Pfam" id="PF13476">
    <property type="entry name" value="AAA_23"/>
    <property type="match status" value="1"/>
</dbReference>
<evidence type="ECO:0000313" key="4">
    <source>
        <dbReference type="EMBL" id="MBB3171773.1"/>
    </source>
</evidence>